<dbReference type="AlphaFoldDB" id="A0A8J6NSD1"/>
<dbReference type="Gene3D" id="3.40.50.150">
    <property type="entry name" value="Vaccinia Virus protein VP39"/>
    <property type="match status" value="1"/>
</dbReference>
<dbReference type="CDD" id="cd02440">
    <property type="entry name" value="AdoMet_MTases"/>
    <property type="match status" value="1"/>
</dbReference>
<dbReference type="GO" id="GO:0032259">
    <property type="term" value="P:methylation"/>
    <property type="evidence" value="ECO:0007669"/>
    <property type="project" value="UniProtKB-KW"/>
</dbReference>
<feature type="domain" description="Methyltransferase small" evidence="3">
    <location>
        <begin position="31"/>
        <end position="126"/>
    </location>
</feature>
<protein>
    <submittedName>
        <fullName evidence="4">tRNA1(Val) (Adenine(37)-N6)-methyltransferase</fullName>
    </submittedName>
</protein>
<reference evidence="4 5" key="1">
    <citation type="submission" date="2020-08" db="EMBL/GenBank/DDBJ databases">
        <title>Bridging the membrane lipid divide: bacteria of the FCB group superphylum have the potential to synthesize archaeal ether lipids.</title>
        <authorList>
            <person name="Villanueva L."/>
            <person name="Von Meijenfeldt F.A.B."/>
            <person name="Westbye A.B."/>
            <person name="Yadav S."/>
            <person name="Hopmans E.C."/>
            <person name="Dutilh B.E."/>
            <person name="Sinninghe Damste J.S."/>
        </authorList>
    </citation>
    <scope>NUCLEOTIDE SEQUENCE [LARGE SCALE GENOMIC DNA]</scope>
    <source>
        <strain evidence="4">NIOZ-UU30</strain>
    </source>
</reference>
<evidence type="ECO:0000313" key="5">
    <source>
        <dbReference type="Proteomes" id="UP000603434"/>
    </source>
</evidence>
<dbReference type="SUPFAM" id="SSF53335">
    <property type="entry name" value="S-adenosyl-L-methionine-dependent methyltransferases"/>
    <property type="match status" value="1"/>
</dbReference>
<dbReference type="InterPro" id="IPR007848">
    <property type="entry name" value="Small_mtfrase_dom"/>
</dbReference>
<comment type="caution">
    <text evidence="4">The sequence shown here is derived from an EMBL/GenBank/DDBJ whole genome shotgun (WGS) entry which is preliminary data.</text>
</comment>
<name>A0A8J6NSD1_9BACT</name>
<dbReference type="GO" id="GO:0008170">
    <property type="term" value="F:N-methyltransferase activity"/>
    <property type="evidence" value="ECO:0007669"/>
    <property type="project" value="UniProtKB-ARBA"/>
</dbReference>
<accession>A0A8J6NSD1</accession>
<keyword evidence="1" id="KW-0808">Transferase</keyword>
<dbReference type="PANTHER" id="PTHR47739:SF1">
    <property type="entry name" value="TRNA1(VAL) (ADENINE(37)-N6)-METHYLTRANSFERASE"/>
    <property type="match status" value="1"/>
</dbReference>
<sequence>MDSLTTDAFFNGRIHVKQPRGGYRFSIDAVLIAAHVKPRPQDTVLDLGTGCGIIPMILAYRHPQISIYGIEVQPQLAELAVLNVKENGMGKQITILCMDMKALQPAAISGSVDLVVSNPPFRQAESGRINPNRQRAIARHEIRATLVDVVEAARRLLRASGRFVSVYPAERLTDMLTQMRSAGIEPKFVRMIHSGRHAEARLILVEGSKGARPGVKIGPPLMIYNQDGSYTEEVEQMFRP</sequence>
<dbReference type="PROSITE" id="PS00092">
    <property type="entry name" value="N6_MTASE"/>
    <property type="match status" value="1"/>
</dbReference>
<evidence type="ECO:0000259" key="3">
    <source>
        <dbReference type="Pfam" id="PF05175"/>
    </source>
</evidence>
<gene>
    <name evidence="4" type="ORF">H8E23_13550</name>
</gene>
<dbReference type="InterPro" id="IPR050210">
    <property type="entry name" value="tRNA_Adenine-N(6)_MTase"/>
</dbReference>
<dbReference type="PANTHER" id="PTHR47739">
    <property type="entry name" value="TRNA1(VAL) (ADENINE(37)-N6)-METHYLTRANSFERASE"/>
    <property type="match status" value="1"/>
</dbReference>
<dbReference type="GO" id="GO:0003676">
    <property type="term" value="F:nucleic acid binding"/>
    <property type="evidence" value="ECO:0007669"/>
    <property type="project" value="InterPro"/>
</dbReference>
<keyword evidence="1" id="KW-0489">Methyltransferase</keyword>
<organism evidence="4 5">
    <name type="scientific">Candidatus Desulfatibia profunda</name>
    <dbReference type="NCBI Taxonomy" id="2841695"/>
    <lineage>
        <taxon>Bacteria</taxon>
        <taxon>Pseudomonadati</taxon>
        <taxon>Thermodesulfobacteriota</taxon>
        <taxon>Desulfobacteria</taxon>
        <taxon>Desulfobacterales</taxon>
        <taxon>Desulfobacterales incertae sedis</taxon>
        <taxon>Candidatus Desulfatibia</taxon>
    </lineage>
</organism>
<dbReference type="InterPro" id="IPR029063">
    <property type="entry name" value="SAM-dependent_MTases_sf"/>
</dbReference>
<evidence type="ECO:0000256" key="1">
    <source>
        <dbReference type="ARBA" id="ARBA00022603"/>
    </source>
</evidence>
<dbReference type="Pfam" id="PF05175">
    <property type="entry name" value="MTS"/>
    <property type="match status" value="1"/>
</dbReference>
<dbReference type="InterPro" id="IPR002052">
    <property type="entry name" value="DNA_methylase_N6_adenine_CS"/>
</dbReference>
<evidence type="ECO:0000256" key="2">
    <source>
        <dbReference type="ARBA" id="ARBA00022691"/>
    </source>
</evidence>
<evidence type="ECO:0000313" key="4">
    <source>
        <dbReference type="EMBL" id="MBC8362411.1"/>
    </source>
</evidence>
<proteinExistence type="predicted"/>
<dbReference type="GO" id="GO:0008757">
    <property type="term" value="F:S-adenosylmethionine-dependent methyltransferase activity"/>
    <property type="evidence" value="ECO:0007669"/>
    <property type="project" value="UniProtKB-ARBA"/>
</dbReference>
<keyword evidence="2" id="KW-0949">S-adenosyl-L-methionine</keyword>
<dbReference type="Proteomes" id="UP000603434">
    <property type="component" value="Unassembled WGS sequence"/>
</dbReference>
<dbReference type="EMBL" id="JACNJH010000188">
    <property type="protein sequence ID" value="MBC8362411.1"/>
    <property type="molecule type" value="Genomic_DNA"/>
</dbReference>